<feature type="compositionally biased region" description="Low complexity" evidence="3">
    <location>
        <begin position="392"/>
        <end position="403"/>
    </location>
</feature>
<evidence type="ECO:0000256" key="2">
    <source>
        <dbReference type="ARBA" id="ARBA00022490"/>
    </source>
</evidence>
<dbReference type="Proteomes" id="UP000297814">
    <property type="component" value="Unassembled WGS sequence"/>
</dbReference>
<feature type="compositionally biased region" description="Basic and acidic residues" evidence="3">
    <location>
        <begin position="86"/>
        <end position="99"/>
    </location>
</feature>
<evidence type="ECO:0000256" key="1">
    <source>
        <dbReference type="ARBA" id="ARBA00004496"/>
    </source>
</evidence>
<sequence length="980" mass="109143">MEDGSQGSRRSRISSTTTRMPLYHDFATNCSSSNTRTNMVAPTISSQSTDSSSAHLPLGSGKTSAHLPLGSGRTSAQSGGAAFLQERLRERKGRDRRLSGDFSGSGIMAREVQSSPIHRSSGGSGVVREREERRPSSSGVGQPLGKKAMGVKQMEETVSTLHKQNFDLKLELFHRRQRQEILESEAEQLKNRIKQQSEVQEINDALLKELEKRDQAVEEAVGLICELEAKVERLLQEREDVRNYEIQYGNDFYDHSSADEMPSSPPIFDRDTSRTPRAGDTTVGIARMPSFLSERSEGVEALRSLYLPSSNSFSDIALPKLPEEGSESGMASPSLSVLSESSFLSVYGEKSPLAVNEEDYDSPSPKQHRRTSSSVEKWIDERPASTMPMRVPSPSSQSGGQRSRFLSMNYVAASPLQRLEKLRSNLEKQYNNSTSMRLKIRSDKRNSVQDRHQFQEDNSQLTTNRNSYEATQKLPPTPDTISTGTLRSHKESDETLNQRHQANEDEVTFLHSTSTFSVPPATYNPYQSTTSMRPRSAGETVTSRREGHGWDTETLETDDIDTFTNYSTDSVAKSSKMHPLTRQPRGGNQTPEFFSFNTTSRERDTMRACGGDGIYNDHPATRVPTGANARSRDSNNVAQRYEMLRTVSQAESHPKSDDTVTTTDSDRRSHSRIEEHRERRARELERSSTPLDEKTPKPPAPDRRSSLAAATSKLRKHAPSSISMSHDSDTKMPLAPVSMSIPNTPSRESSKKKEGGKEKDFRRLLPTRLFFSRSDTAPVVNTSQSTSRSSSSSNSNIDRRTKYQTMPAARHGNRYSNRSALGDYQLDGSEETGNRVGKSTYHEEEERELEEEKSATPPPISRNRTHSAQLQRELLGRPRSACAVVRKRGEFGEDGANDEDEVSREVISGAGDEIKGVKLCIGKERRENCHVNMTEENNKENDATKDKDNNSGAATGHGRKWFGLSHKSVLGRSASVSEGR</sequence>
<reference evidence="5 6" key="1">
    <citation type="submission" date="2017-12" db="EMBL/GenBank/DDBJ databases">
        <title>Comparative genomics of Botrytis spp.</title>
        <authorList>
            <person name="Valero-Jimenez C.A."/>
            <person name="Tapia P."/>
            <person name="Veloso J."/>
            <person name="Silva-Moreno E."/>
            <person name="Staats M."/>
            <person name="Valdes J.H."/>
            <person name="Van Kan J.A.L."/>
        </authorList>
    </citation>
    <scope>NUCLEOTIDE SEQUENCE [LARGE SCALE GENOMIC DNA]</scope>
    <source>
        <strain evidence="5 6">Bh0001</strain>
    </source>
</reference>
<gene>
    <name evidence="5" type="ORF">BHYA_0128g00110</name>
</gene>
<dbReference type="AlphaFoldDB" id="A0A4Z1GH84"/>
<feature type="compositionally biased region" description="Polar residues" evidence="3">
    <location>
        <begin position="586"/>
        <end position="599"/>
    </location>
</feature>
<dbReference type="GO" id="GO:0005815">
    <property type="term" value="C:microtubule organizing center"/>
    <property type="evidence" value="ECO:0007669"/>
    <property type="project" value="InterPro"/>
</dbReference>
<dbReference type="Pfam" id="PF07989">
    <property type="entry name" value="Cnn_1N"/>
    <property type="match status" value="1"/>
</dbReference>
<feature type="compositionally biased region" description="Polar residues" evidence="3">
    <location>
        <begin position="456"/>
        <end position="470"/>
    </location>
</feature>
<feature type="region of interest" description="Disordered" evidence="3">
    <location>
        <begin position="430"/>
        <end position="498"/>
    </location>
</feature>
<feature type="compositionally biased region" description="Basic and acidic residues" evidence="3">
    <location>
        <begin position="748"/>
        <end position="763"/>
    </location>
</feature>
<accession>A0A4Z1GH84</accession>
<feature type="compositionally biased region" description="Basic and acidic residues" evidence="3">
    <location>
        <begin position="936"/>
        <end position="949"/>
    </location>
</feature>
<feature type="region of interest" description="Disordered" evidence="3">
    <location>
        <begin position="355"/>
        <end position="403"/>
    </location>
</feature>
<feature type="compositionally biased region" description="Polar residues" evidence="3">
    <location>
        <begin position="524"/>
        <end position="533"/>
    </location>
</feature>
<proteinExistence type="predicted"/>
<keyword evidence="2" id="KW-0963">Cytoplasm</keyword>
<evidence type="ECO:0000313" key="5">
    <source>
        <dbReference type="EMBL" id="TGO36324.1"/>
    </source>
</evidence>
<feature type="region of interest" description="Disordered" evidence="3">
    <location>
        <begin position="573"/>
        <end position="876"/>
    </location>
</feature>
<protein>
    <recommendedName>
        <fullName evidence="4">Centrosomin N-terminal motif 1 domain-containing protein</fullName>
    </recommendedName>
</protein>
<feature type="domain" description="Centrosomin N-terminal motif 1" evidence="4">
    <location>
        <begin position="151"/>
        <end position="220"/>
    </location>
</feature>
<dbReference type="EMBL" id="PQXK01000128">
    <property type="protein sequence ID" value="TGO36324.1"/>
    <property type="molecule type" value="Genomic_DNA"/>
</dbReference>
<feature type="compositionally biased region" description="Polar residues" evidence="3">
    <location>
        <begin position="28"/>
        <end position="44"/>
    </location>
</feature>
<keyword evidence="6" id="KW-1185">Reference proteome</keyword>
<feature type="region of interest" description="Disordered" evidence="3">
    <location>
        <begin position="934"/>
        <end position="965"/>
    </location>
</feature>
<comment type="caution">
    <text evidence="5">The sequence shown here is derived from an EMBL/GenBank/DDBJ whole genome shotgun (WGS) entry which is preliminary data.</text>
</comment>
<comment type="subcellular location">
    <subcellularLocation>
        <location evidence="1">Cytoplasm</location>
    </subcellularLocation>
</comment>
<feature type="region of interest" description="Disordered" evidence="3">
    <location>
        <begin position="511"/>
        <end position="546"/>
    </location>
</feature>
<evidence type="ECO:0000313" key="6">
    <source>
        <dbReference type="Proteomes" id="UP000297814"/>
    </source>
</evidence>
<evidence type="ECO:0000259" key="4">
    <source>
        <dbReference type="Pfam" id="PF07989"/>
    </source>
</evidence>
<feature type="compositionally biased region" description="Basic and acidic residues" evidence="3">
    <location>
        <begin position="652"/>
        <end position="705"/>
    </location>
</feature>
<name>A0A4Z1GH84_9HELO</name>
<feature type="compositionally biased region" description="Basic and acidic residues" evidence="3">
    <location>
        <begin position="840"/>
        <end position="854"/>
    </location>
</feature>
<feature type="compositionally biased region" description="Low complexity" evidence="3">
    <location>
        <begin position="781"/>
        <end position="796"/>
    </location>
</feature>
<dbReference type="InterPro" id="IPR012943">
    <property type="entry name" value="Cnn_1N"/>
</dbReference>
<feature type="compositionally biased region" description="Basic and acidic residues" evidence="3">
    <location>
        <begin position="440"/>
        <end position="455"/>
    </location>
</feature>
<organism evidence="5 6">
    <name type="scientific">Botrytis hyacinthi</name>
    <dbReference type="NCBI Taxonomy" id="278943"/>
    <lineage>
        <taxon>Eukaryota</taxon>
        <taxon>Fungi</taxon>
        <taxon>Dikarya</taxon>
        <taxon>Ascomycota</taxon>
        <taxon>Pezizomycotina</taxon>
        <taxon>Leotiomycetes</taxon>
        <taxon>Helotiales</taxon>
        <taxon>Sclerotiniaceae</taxon>
        <taxon>Botrytis</taxon>
    </lineage>
</organism>
<feature type="region of interest" description="Disordered" evidence="3">
    <location>
        <begin position="1"/>
        <end position="148"/>
    </location>
</feature>
<dbReference type="GO" id="GO:0005737">
    <property type="term" value="C:cytoplasm"/>
    <property type="evidence" value="ECO:0007669"/>
    <property type="project" value="UniProtKB-SubCell"/>
</dbReference>
<feature type="compositionally biased region" description="Basic and acidic residues" evidence="3">
    <location>
        <begin position="488"/>
        <end position="498"/>
    </location>
</feature>
<evidence type="ECO:0000256" key="3">
    <source>
        <dbReference type="SAM" id="MobiDB-lite"/>
    </source>
</evidence>